<dbReference type="AlphaFoldDB" id="A0A412X091"/>
<accession>A0A412X091</accession>
<proteinExistence type="predicted"/>
<comment type="caution">
    <text evidence="1">The sequence shown here is derived from an EMBL/GenBank/DDBJ whole genome shotgun (WGS) entry which is preliminary data.</text>
</comment>
<reference evidence="1 2" key="1">
    <citation type="submission" date="2018-08" db="EMBL/GenBank/DDBJ databases">
        <title>A genome reference for cultivated species of the human gut microbiota.</title>
        <authorList>
            <person name="Zou Y."/>
            <person name="Xue W."/>
            <person name="Luo G."/>
        </authorList>
    </citation>
    <scope>NUCLEOTIDE SEQUENCE [LARGE SCALE GENOMIC DNA]</scope>
    <source>
        <strain evidence="1 2">AF14-42</strain>
    </source>
</reference>
<name>A0A412X091_BACUN</name>
<protein>
    <submittedName>
        <fullName evidence="1">Uncharacterized protein</fullName>
    </submittedName>
</protein>
<gene>
    <name evidence="1" type="ORF">DWW14_23390</name>
</gene>
<evidence type="ECO:0000313" key="1">
    <source>
        <dbReference type="EMBL" id="RGV33538.1"/>
    </source>
</evidence>
<evidence type="ECO:0000313" key="2">
    <source>
        <dbReference type="Proteomes" id="UP000285343"/>
    </source>
</evidence>
<dbReference type="EMBL" id="QRZC01000055">
    <property type="protein sequence ID" value="RGV33538.1"/>
    <property type="molecule type" value="Genomic_DNA"/>
</dbReference>
<dbReference type="Proteomes" id="UP000285343">
    <property type="component" value="Unassembled WGS sequence"/>
</dbReference>
<sequence>MIDSVPFTLSMMIWKLEKLIIRKKCIIAKLVTYSSGCIFPKRQQENWDLIHSSQGMIAINEDIANRTMQSFCITESLSDELTECIIFFSIKPILFK</sequence>
<organism evidence="1 2">
    <name type="scientific">Bacteroides uniformis</name>
    <dbReference type="NCBI Taxonomy" id="820"/>
    <lineage>
        <taxon>Bacteria</taxon>
        <taxon>Pseudomonadati</taxon>
        <taxon>Bacteroidota</taxon>
        <taxon>Bacteroidia</taxon>
        <taxon>Bacteroidales</taxon>
        <taxon>Bacteroidaceae</taxon>
        <taxon>Bacteroides</taxon>
    </lineage>
</organism>